<gene>
    <name evidence="2" type="ORF">Golax_022870</name>
</gene>
<name>A0A7J9AZ18_9ROSI</name>
<dbReference type="EMBL" id="JABEZV010436751">
    <property type="protein sequence ID" value="MBA0729335.1"/>
    <property type="molecule type" value="Genomic_DNA"/>
</dbReference>
<feature type="compositionally biased region" description="Basic residues" evidence="1">
    <location>
        <begin position="7"/>
        <end position="19"/>
    </location>
</feature>
<feature type="region of interest" description="Disordered" evidence="1">
    <location>
        <begin position="1"/>
        <end position="21"/>
    </location>
</feature>
<evidence type="ECO:0000313" key="3">
    <source>
        <dbReference type="Proteomes" id="UP000593574"/>
    </source>
</evidence>
<proteinExistence type="predicted"/>
<dbReference type="AlphaFoldDB" id="A0A7J9AZ18"/>
<sequence length="78" mass="9121">MRFQNPNRRKRRVKRVKKPTGKEDSMNLLLGLGKEQLMVLQFTLKKNWVLVNLMLEDSSLPSLFTPRLGFLHLKNLTG</sequence>
<dbReference type="Proteomes" id="UP000593574">
    <property type="component" value="Unassembled WGS sequence"/>
</dbReference>
<organism evidence="2 3">
    <name type="scientific">Gossypium laxum</name>
    <dbReference type="NCBI Taxonomy" id="34288"/>
    <lineage>
        <taxon>Eukaryota</taxon>
        <taxon>Viridiplantae</taxon>
        <taxon>Streptophyta</taxon>
        <taxon>Embryophyta</taxon>
        <taxon>Tracheophyta</taxon>
        <taxon>Spermatophyta</taxon>
        <taxon>Magnoliopsida</taxon>
        <taxon>eudicotyledons</taxon>
        <taxon>Gunneridae</taxon>
        <taxon>Pentapetalae</taxon>
        <taxon>rosids</taxon>
        <taxon>malvids</taxon>
        <taxon>Malvales</taxon>
        <taxon>Malvaceae</taxon>
        <taxon>Malvoideae</taxon>
        <taxon>Gossypium</taxon>
    </lineage>
</organism>
<protein>
    <submittedName>
        <fullName evidence="2">Uncharacterized protein</fullName>
    </submittedName>
</protein>
<evidence type="ECO:0000313" key="2">
    <source>
        <dbReference type="EMBL" id="MBA0729335.1"/>
    </source>
</evidence>
<keyword evidence="3" id="KW-1185">Reference proteome</keyword>
<reference evidence="2 3" key="1">
    <citation type="journal article" date="2019" name="Genome Biol. Evol.">
        <title>Insights into the evolution of the New World diploid cottons (Gossypium, subgenus Houzingenia) based on genome sequencing.</title>
        <authorList>
            <person name="Grover C.E."/>
            <person name="Arick M.A. 2nd"/>
            <person name="Thrash A."/>
            <person name="Conover J.L."/>
            <person name="Sanders W.S."/>
            <person name="Peterson D.G."/>
            <person name="Frelichowski J.E."/>
            <person name="Scheffler J.A."/>
            <person name="Scheffler B.E."/>
            <person name="Wendel J.F."/>
        </authorList>
    </citation>
    <scope>NUCLEOTIDE SEQUENCE [LARGE SCALE GENOMIC DNA]</scope>
    <source>
        <strain evidence="2">4</strain>
        <tissue evidence="2">Leaf</tissue>
    </source>
</reference>
<comment type="caution">
    <text evidence="2">The sequence shown here is derived from an EMBL/GenBank/DDBJ whole genome shotgun (WGS) entry which is preliminary data.</text>
</comment>
<evidence type="ECO:0000256" key="1">
    <source>
        <dbReference type="SAM" id="MobiDB-lite"/>
    </source>
</evidence>
<accession>A0A7J9AZ18</accession>